<comment type="similarity">
    <text evidence="18">Belongs to the G-protein coupled receptor 1 family.</text>
</comment>
<gene>
    <name evidence="21" type="ORF">C0Q70_19681</name>
</gene>
<dbReference type="Proteomes" id="UP000245119">
    <property type="component" value="Linkage Group LG13"/>
</dbReference>
<evidence type="ECO:0000256" key="12">
    <source>
        <dbReference type="ARBA" id="ARBA00023170"/>
    </source>
</evidence>
<dbReference type="InterPro" id="IPR001758">
    <property type="entry name" value="Prost_EP4_rcpt"/>
</dbReference>
<dbReference type="PROSITE" id="PS50262">
    <property type="entry name" value="G_PROTEIN_RECEP_F1_2"/>
    <property type="match status" value="1"/>
</dbReference>
<dbReference type="FunFam" id="1.20.1070.10:FF:000163">
    <property type="entry name" value="Thromboxane A2 receptor"/>
    <property type="match status" value="1"/>
</dbReference>
<dbReference type="InterPro" id="IPR017452">
    <property type="entry name" value="GPCR_Rhodpsn_7TM"/>
</dbReference>
<keyword evidence="7 18" id="KW-0812">Transmembrane</keyword>
<dbReference type="PANTHER" id="PTHR11866">
    <property type="entry name" value="G-PROTEIN COUPLED RECEPTOR FAMILY 1 MEMBER"/>
    <property type="match status" value="1"/>
</dbReference>
<evidence type="ECO:0000256" key="4">
    <source>
        <dbReference type="ARBA" id="ARBA00019131"/>
    </source>
</evidence>
<feature type="transmembrane region" description="Helical" evidence="19">
    <location>
        <begin position="285"/>
        <end position="305"/>
    </location>
</feature>
<dbReference type="OMA" id="YQRWGVN"/>
<dbReference type="OrthoDB" id="5959154at2759"/>
<dbReference type="CDD" id="cd14981">
    <property type="entry name" value="7tmA_Prostanoid_R"/>
    <property type="match status" value="1"/>
</dbReference>
<feature type="transmembrane region" description="Helical" evidence="19">
    <location>
        <begin position="146"/>
        <end position="166"/>
    </location>
</feature>
<evidence type="ECO:0000256" key="18">
    <source>
        <dbReference type="RuleBase" id="RU000688"/>
    </source>
</evidence>
<accession>A0A2T7NDE7</accession>
<keyword evidence="12 18" id="KW-0675">Receptor</keyword>
<keyword evidence="5" id="KW-1003">Cell membrane</keyword>
<evidence type="ECO:0000256" key="2">
    <source>
        <dbReference type="ARBA" id="ARBA00011094"/>
    </source>
</evidence>
<evidence type="ECO:0000256" key="6">
    <source>
        <dbReference type="ARBA" id="ARBA00022553"/>
    </source>
</evidence>
<comment type="caution">
    <text evidence="21">The sequence shown here is derived from an EMBL/GenBank/DDBJ whole genome shotgun (WGS) entry which is preliminary data.</text>
</comment>
<feature type="transmembrane region" description="Helical" evidence="19">
    <location>
        <begin position="63"/>
        <end position="84"/>
    </location>
</feature>
<feature type="domain" description="G-protein coupled receptors family 1 profile" evidence="20">
    <location>
        <begin position="43"/>
        <end position="302"/>
    </location>
</feature>
<dbReference type="GO" id="GO:0007189">
    <property type="term" value="P:adenylate cyclase-activating G protein-coupled receptor signaling pathway"/>
    <property type="evidence" value="ECO:0007669"/>
    <property type="project" value="TreeGrafter"/>
</dbReference>
<evidence type="ECO:0000313" key="21">
    <source>
        <dbReference type="EMBL" id="PVD19196.1"/>
    </source>
</evidence>
<feature type="transmembrane region" description="Helical" evidence="19">
    <location>
        <begin position="242"/>
        <end position="265"/>
    </location>
</feature>
<dbReference type="InterPro" id="IPR000276">
    <property type="entry name" value="GPCR_Rhodpsn"/>
</dbReference>
<feature type="transmembrane region" description="Helical" evidence="19">
    <location>
        <begin position="30"/>
        <end position="51"/>
    </location>
</feature>
<comment type="subunit">
    <text evidence="2">Interacts with FEM1A.</text>
</comment>
<comment type="subcellular location">
    <subcellularLocation>
        <location evidence="1">Cell membrane</location>
        <topology evidence="1">Multi-pass membrane protein</topology>
    </subcellularLocation>
</comment>
<dbReference type="Pfam" id="PF00001">
    <property type="entry name" value="7tm_1"/>
    <property type="match status" value="1"/>
</dbReference>
<reference evidence="21 22" key="1">
    <citation type="submission" date="2018-04" db="EMBL/GenBank/DDBJ databases">
        <title>The genome of golden apple snail Pomacea canaliculata provides insight into stress tolerance and invasive adaptation.</title>
        <authorList>
            <person name="Liu C."/>
            <person name="Liu B."/>
            <person name="Ren Y."/>
            <person name="Zhang Y."/>
            <person name="Wang H."/>
            <person name="Li S."/>
            <person name="Jiang F."/>
            <person name="Yin L."/>
            <person name="Zhang G."/>
            <person name="Qian W."/>
            <person name="Fan W."/>
        </authorList>
    </citation>
    <scope>NUCLEOTIDE SEQUENCE [LARGE SCALE GENOMIC DNA]</scope>
    <source>
        <strain evidence="21">SZHN2017</strain>
        <tissue evidence="21">Muscle</tissue>
    </source>
</reference>
<keyword evidence="11" id="KW-1015">Disulfide bond</keyword>
<evidence type="ECO:0000256" key="10">
    <source>
        <dbReference type="ARBA" id="ARBA00023136"/>
    </source>
</evidence>
<dbReference type="GO" id="GO:0005886">
    <property type="term" value="C:plasma membrane"/>
    <property type="evidence" value="ECO:0007669"/>
    <property type="project" value="UniProtKB-SubCell"/>
</dbReference>
<feature type="transmembrane region" description="Helical" evidence="19">
    <location>
        <begin position="196"/>
        <end position="221"/>
    </location>
</feature>
<keyword evidence="6" id="KW-0597">Phosphoprotein</keyword>
<dbReference type="PRINTS" id="PR01788">
    <property type="entry name" value="PROSTANOIDR"/>
</dbReference>
<organism evidence="21 22">
    <name type="scientific">Pomacea canaliculata</name>
    <name type="common">Golden apple snail</name>
    <dbReference type="NCBI Taxonomy" id="400727"/>
    <lineage>
        <taxon>Eukaryota</taxon>
        <taxon>Metazoa</taxon>
        <taxon>Spiralia</taxon>
        <taxon>Lophotrochozoa</taxon>
        <taxon>Mollusca</taxon>
        <taxon>Gastropoda</taxon>
        <taxon>Caenogastropoda</taxon>
        <taxon>Architaenioglossa</taxon>
        <taxon>Ampullarioidea</taxon>
        <taxon>Ampullariidae</taxon>
        <taxon>Pomacea</taxon>
    </lineage>
</organism>
<evidence type="ECO:0000256" key="15">
    <source>
        <dbReference type="ARBA" id="ARBA00025493"/>
    </source>
</evidence>
<keyword evidence="13" id="KW-0325">Glycoprotein</keyword>
<dbReference type="PRINTS" id="PR00237">
    <property type="entry name" value="GPCRRHODOPSN"/>
</dbReference>
<dbReference type="GO" id="GO:0007204">
    <property type="term" value="P:positive regulation of cytosolic calcium ion concentration"/>
    <property type="evidence" value="ECO:0007669"/>
    <property type="project" value="TreeGrafter"/>
</dbReference>
<evidence type="ECO:0000256" key="7">
    <source>
        <dbReference type="ARBA" id="ARBA00022692"/>
    </source>
</evidence>
<evidence type="ECO:0000256" key="11">
    <source>
        <dbReference type="ARBA" id="ARBA00023157"/>
    </source>
</evidence>
<dbReference type="STRING" id="400727.A0A2T7NDE7"/>
<dbReference type="PANTHER" id="PTHR11866:SF16">
    <property type="entry name" value="PROSTAGLANDIN E2 RECEPTOR EP4 SUBTYPE-LIKE PROTEIN"/>
    <property type="match status" value="1"/>
</dbReference>
<dbReference type="InterPro" id="IPR008365">
    <property type="entry name" value="Prostanoid_rcpt"/>
</dbReference>
<dbReference type="PRINTS" id="PR00586">
    <property type="entry name" value="PRSTNOIDEP4R"/>
</dbReference>
<protein>
    <recommendedName>
        <fullName evidence="4">Prostaglandin E2 receptor EP4 subtype</fullName>
    </recommendedName>
    <alternativeName>
        <fullName evidence="17">Prostanoid EP4 receptor</fullName>
    </alternativeName>
    <alternativeName>
        <fullName evidence="16">Prostanoid TP receptor</fullName>
    </alternativeName>
    <alternativeName>
        <fullName evidence="3">Thromboxane A2 receptor</fullName>
    </alternativeName>
</protein>
<keyword evidence="22" id="KW-1185">Reference proteome</keyword>
<evidence type="ECO:0000256" key="14">
    <source>
        <dbReference type="ARBA" id="ARBA00023224"/>
    </source>
</evidence>
<name>A0A2T7NDE7_POMCA</name>
<evidence type="ECO:0000256" key="13">
    <source>
        <dbReference type="ARBA" id="ARBA00023180"/>
    </source>
</evidence>
<proteinExistence type="inferred from homology"/>
<dbReference type="GO" id="GO:0004957">
    <property type="term" value="F:prostaglandin E receptor activity"/>
    <property type="evidence" value="ECO:0007669"/>
    <property type="project" value="InterPro"/>
</dbReference>
<dbReference type="PROSITE" id="PS00237">
    <property type="entry name" value="G_PROTEIN_RECEP_F1_1"/>
    <property type="match status" value="1"/>
</dbReference>
<evidence type="ECO:0000256" key="17">
    <source>
        <dbReference type="ARBA" id="ARBA00031869"/>
    </source>
</evidence>
<feature type="transmembrane region" description="Helical" evidence="19">
    <location>
        <begin position="104"/>
        <end position="125"/>
    </location>
</feature>
<dbReference type="EMBL" id="PZQS01000013">
    <property type="protein sequence ID" value="PVD19196.1"/>
    <property type="molecule type" value="Genomic_DNA"/>
</dbReference>
<evidence type="ECO:0000259" key="20">
    <source>
        <dbReference type="PROSITE" id="PS50262"/>
    </source>
</evidence>
<dbReference type="AlphaFoldDB" id="A0A2T7NDE7"/>
<evidence type="ECO:0000256" key="8">
    <source>
        <dbReference type="ARBA" id="ARBA00022989"/>
    </source>
</evidence>
<evidence type="ECO:0000256" key="9">
    <source>
        <dbReference type="ARBA" id="ARBA00023040"/>
    </source>
</evidence>
<keyword evidence="14 18" id="KW-0807">Transducer</keyword>
<dbReference type="SUPFAM" id="SSF81321">
    <property type="entry name" value="Family A G protein-coupled receptor-like"/>
    <property type="match status" value="1"/>
</dbReference>
<dbReference type="InterPro" id="IPR001244">
    <property type="entry name" value="Prostglndn_DP_rcpt"/>
</dbReference>
<keyword evidence="9 18" id="KW-0297">G-protein coupled receptor</keyword>
<evidence type="ECO:0000256" key="3">
    <source>
        <dbReference type="ARBA" id="ARBA00017628"/>
    </source>
</evidence>
<dbReference type="Gene3D" id="1.20.1070.10">
    <property type="entry name" value="Rhodopsin 7-helix transmembrane proteins"/>
    <property type="match status" value="1"/>
</dbReference>
<dbReference type="GO" id="GO:0004960">
    <property type="term" value="F:thromboxane receptor activity"/>
    <property type="evidence" value="ECO:0007669"/>
    <property type="project" value="UniProtKB-ARBA"/>
</dbReference>
<evidence type="ECO:0000256" key="19">
    <source>
        <dbReference type="SAM" id="Phobius"/>
    </source>
</evidence>
<sequence>MENASGVDYISHAASSNHNSVPEHGPLVNLVVPVIMFALGVLGNMVALFVLWRSRRQNVHSVFYRLVAGLVVTDLFGTLVTSPITIAVYSNDRQWLGGSTLCSFFSFMLIFAGLGTVFIIGTLAVERYLAILHPFIYEKHVWPPRVKWALGLTWILAVLVSSLPLVRVGTNVLQYPGTWCFFDFYSHATPDRAFSFLYAALGLLVIALTVITNVAVMAELLRMRRITKTTGKSRDGRTLNMTAEMQMIFFVVGVILVFASCYTPLMVRVIINASNVLPQDKATDLAVIRLASLNQIFDPWVYLLLQRRLMTCLYSACKSVPQNQMSLEKFQSSVKSDAFSSSKQMPLSKVGPV</sequence>
<evidence type="ECO:0000256" key="5">
    <source>
        <dbReference type="ARBA" id="ARBA00022475"/>
    </source>
</evidence>
<evidence type="ECO:0000256" key="16">
    <source>
        <dbReference type="ARBA" id="ARBA00029815"/>
    </source>
</evidence>
<dbReference type="PRINTS" id="PR00428">
    <property type="entry name" value="PROSTAGLNDNR"/>
</dbReference>
<keyword evidence="10 19" id="KW-0472">Membrane</keyword>
<keyword evidence="8 19" id="KW-1133">Transmembrane helix</keyword>
<evidence type="ECO:0000256" key="1">
    <source>
        <dbReference type="ARBA" id="ARBA00004651"/>
    </source>
</evidence>
<evidence type="ECO:0000313" key="22">
    <source>
        <dbReference type="Proteomes" id="UP000245119"/>
    </source>
</evidence>
<comment type="function">
    <text evidence="15">Receptor for prostaglandin E2 (PGE2). The activity of this receptor is mediated by G(s) proteins that stimulate adenylate cyclase. Has a relaxing effect on smooth muscle. May play an important role in regulating renal hemodynamics, intestinal epithelial transport, adrenal aldosterone secretion, and uterine function.</text>
</comment>